<evidence type="ECO:0000256" key="1">
    <source>
        <dbReference type="ARBA" id="ARBA00022448"/>
    </source>
</evidence>
<dbReference type="PANTHER" id="PTHR35529">
    <property type="entry name" value="MANGANESE EFFLUX PUMP MNTP-RELATED"/>
    <property type="match status" value="1"/>
</dbReference>
<evidence type="ECO:0000256" key="4">
    <source>
        <dbReference type="ARBA" id="ARBA00022989"/>
    </source>
</evidence>
<dbReference type="RefSeq" id="WP_054876422.1">
    <property type="nucleotide sequence ID" value="NZ_LKET01000045.1"/>
</dbReference>
<evidence type="ECO:0000256" key="6">
    <source>
        <dbReference type="ARBA" id="ARBA00023136"/>
    </source>
</evidence>
<gene>
    <name evidence="9" type="primary">mntP_3</name>
    <name evidence="8" type="synonym">mntP</name>
    <name evidence="9" type="ORF">OXPF_34250</name>
</gene>
<dbReference type="GO" id="GO:0005384">
    <property type="term" value="F:manganese ion transmembrane transporter activity"/>
    <property type="evidence" value="ECO:0007669"/>
    <property type="project" value="UniProtKB-UniRule"/>
</dbReference>
<keyword evidence="4 8" id="KW-1133">Transmembrane helix</keyword>
<keyword evidence="10" id="KW-1185">Reference proteome</keyword>
<dbReference type="PANTHER" id="PTHR35529:SF1">
    <property type="entry name" value="MANGANESE EFFLUX PUMP MNTP-RELATED"/>
    <property type="match status" value="1"/>
</dbReference>
<organism evidence="9 10">
    <name type="scientific">Oxobacter pfennigii</name>
    <dbReference type="NCBI Taxonomy" id="36849"/>
    <lineage>
        <taxon>Bacteria</taxon>
        <taxon>Bacillati</taxon>
        <taxon>Bacillota</taxon>
        <taxon>Clostridia</taxon>
        <taxon>Eubacteriales</taxon>
        <taxon>Clostridiaceae</taxon>
        <taxon>Oxobacter</taxon>
    </lineage>
</organism>
<dbReference type="Proteomes" id="UP000050326">
    <property type="component" value="Unassembled WGS sequence"/>
</dbReference>
<keyword evidence="3 8" id="KW-0812">Transmembrane</keyword>
<feature type="transmembrane region" description="Helical" evidence="8">
    <location>
        <begin position="127"/>
        <end position="146"/>
    </location>
</feature>
<dbReference type="AlphaFoldDB" id="A0A0P8WXC7"/>
<feature type="transmembrane region" description="Helical" evidence="8">
    <location>
        <begin position="37"/>
        <end position="58"/>
    </location>
</feature>
<protein>
    <recommendedName>
        <fullName evidence="8">Putative manganese efflux pump MntP</fullName>
    </recommendedName>
</protein>
<dbReference type="HAMAP" id="MF_01521">
    <property type="entry name" value="MntP_pump"/>
    <property type="match status" value="1"/>
</dbReference>
<dbReference type="Pfam" id="PF02659">
    <property type="entry name" value="Mntp"/>
    <property type="match status" value="1"/>
</dbReference>
<evidence type="ECO:0000313" key="10">
    <source>
        <dbReference type="Proteomes" id="UP000050326"/>
    </source>
</evidence>
<dbReference type="PATRIC" id="fig|36849.3.peg.3626"/>
<evidence type="ECO:0000256" key="7">
    <source>
        <dbReference type="ARBA" id="ARBA00023211"/>
    </source>
</evidence>
<dbReference type="GO" id="GO:0005886">
    <property type="term" value="C:plasma membrane"/>
    <property type="evidence" value="ECO:0007669"/>
    <property type="project" value="UniProtKB-SubCell"/>
</dbReference>
<comment type="caution">
    <text evidence="8">Lacks conserved residue(s) required for the propagation of feature annotation.</text>
</comment>
<dbReference type="OrthoDB" id="9811590at2"/>
<evidence type="ECO:0000256" key="8">
    <source>
        <dbReference type="HAMAP-Rule" id="MF_01521"/>
    </source>
</evidence>
<sequence length="210" mass="22382">MNLWELFLIAVGLSMDAFAVAACSGLTMPKVTVKKSLIVGGYFGFFQAVMPLIGYMLATQFAEKIIAFDHWITFALLCFIGGKMAVGSFKKEGCPDRECVAETCADRECPGGESPRIREPSLKPSEMLPLALATSIDALAVGVSFAFLQVNIVPAVSSIGIITFALSMLGVKVGNIFGIKFKSKAELSGGIILVLIGLKILLEHMGIISL</sequence>
<comment type="similarity">
    <text evidence="8">Belongs to the MntP (TC 9.B.29) family.</text>
</comment>
<dbReference type="InterPro" id="IPR003810">
    <property type="entry name" value="Mntp/YtaF"/>
</dbReference>
<keyword evidence="7 8" id="KW-0464">Manganese</keyword>
<keyword evidence="2 8" id="KW-1003">Cell membrane</keyword>
<evidence type="ECO:0000313" key="9">
    <source>
        <dbReference type="EMBL" id="KPU42994.1"/>
    </source>
</evidence>
<accession>A0A0P8WXC7</accession>
<feature type="transmembrane region" description="Helical" evidence="8">
    <location>
        <begin position="152"/>
        <end position="173"/>
    </location>
</feature>
<dbReference type="InterPro" id="IPR022929">
    <property type="entry name" value="Put_MntP"/>
</dbReference>
<keyword evidence="5 8" id="KW-0406">Ion transport</keyword>
<feature type="transmembrane region" description="Helical" evidence="8">
    <location>
        <begin position="185"/>
        <end position="202"/>
    </location>
</feature>
<evidence type="ECO:0000256" key="2">
    <source>
        <dbReference type="ARBA" id="ARBA00022475"/>
    </source>
</evidence>
<comment type="function">
    <text evidence="8">Probably functions as a manganese efflux pump.</text>
</comment>
<dbReference type="EMBL" id="LKET01000045">
    <property type="protein sequence ID" value="KPU42994.1"/>
    <property type="molecule type" value="Genomic_DNA"/>
</dbReference>
<evidence type="ECO:0000256" key="5">
    <source>
        <dbReference type="ARBA" id="ARBA00023065"/>
    </source>
</evidence>
<keyword evidence="1 8" id="KW-0813">Transport</keyword>
<comment type="caution">
    <text evidence="9">The sequence shown here is derived from an EMBL/GenBank/DDBJ whole genome shotgun (WGS) entry which is preliminary data.</text>
</comment>
<keyword evidence="6 8" id="KW-0472">Membrane</keyword>
<comment type="subcellular location">
    <subcellularLocation>
        <location evidence="8">Cell membrane</location>
        <topology evidence="8">Multi-pass membrane protein</topology>
    </subcellularLocation>
</comment>
<proteinExistence type="inferred from homology"/>
<name>A0A0P8WXC7_9CLOT</name>
<evidence type="ECO:0000256" key="3">
    <source>
        <dbReference type="ARBA" id="ARBA00022692"/>
    </source>
</evidence>
<reference evidence="9 10" key="1">
    <citation type="submission" date="2015-09" db="EMBL/GenBank/DDBJ databases">
        <title>Genome sequence of Oxobacter pfennigii DSM 3222.</title>
        <authorList>
            <person name="Poehlein A."/>
            <person name="Bengelsdorf F.R."/>
            <person name="Schiel-Bengelsdorf B."/>
            <person name="Duerre P."/>
            <person name="Daniel R."/>
        </authorList>
    </citation>
    <scope>NUCLEOTIDE SEQUENCE [LARGE SCALE GENOMIC DNA]</scope>
    <source>
        <strain evidence="9 10">DSM 3222</strain>
    </source>
</reference>